<feature type="compositionally biased region" description="Polar residues" evidence="5">
    <location>
        <begin position="150"/>
        <end position="162"/>
    </location>
</feature>
<evidence type="ECO:0000256" key="1">
    <source>
        <dbReference type="ARBA" id="ARBA00013459"/>
    </source>
</evidence>
<evidence type="ECO:0000259" key="6">
    <source>
        <dbReference type="Pfam" id="PF09073"/>
    </source>
</evidence>
<reference evidence="7" key="1">
    <citation type="submission" date="2025-08" db="UniProtKB">
        <authorList>
            <consortium name="Ensembl"/>
        </authorList>
    </citation>
    <scope>IDENTIFICATION</scope>
</reference>
<organism evidence="7 8">
    <name type="scientific">Naja naja</name>
    <name type="common">Indian cobra</name>
    <dbReference type="NCBI Taxonomy" id="35670"/>
    <lineage>
        <taxon>Eukaryota</taxon>
        <taxon>Metazoa</taxon>
        <taxon>Chordata</taxon>
        <taxon>Craniata</taxon>
        <taxon>Vertebrata</taxon>
        <taxon>Euteleostomi</taxon>
        <taxon>Lepidosauria</taxon>
        <taxon>Squamata</taxon>
        <taxon>Bifurcata</taxon>
        <taxon>Unidentata</taxon>
        <taxon>Episquamata</taxon>
        <taxon>Toxicofera</taxon>
        <taxon>Serpentes</taxon>
        <taxon>Colubroidea</taxon>
        <taxon>Elapidae</taxon>
        <taxon>Elapinae</taxon>
        <taxon>Naja</taxon>
    </lineage>
</organism>
<dbReference type="Pfam" id="PF09073">
    <property type="entry name" value="BUD22"/>
    <property type="match status" value="1"/>
</dbReference>
<comment type="function">
    <text evidence="3">May be involved in regulating transcriptional activation of cardiac genes during the aging process. May play a role in biosynthesis and/or processing of SLC2A4 in adipose cells.</text>
</comment>
<feature type="compositionally biased region" description="Polar residues" evidence="5">
    <location>
        <begin position="132"/>
        <end position="141"/>
    </location>
</feature>
<gene>
    <name evidence="7" type="primary">SRFBP1</name>
</gene>
<evidence type="ECO:0000256" key="2">
    <source>
        <dbReference type="ARBA" id="ARBA00023054"/>
    </source>
</evidence>
<evidence type="ECO:0000313" key="8">
    <source>
        <dbReference type="Proteomes" id="UP000694559"/>
    </source>
</evidence>
<sequence>MAQVLNLNNEVVKMRKEVKKIRVLTIRKLTRHIAKLKGKKGSKDAVLKNHRRAQRLLEEIHAMKEIKLDQVTKSALGREIDFGIICKKPSSTARDRAIARLTSHPLLKAKIANIKAAVEDFKNARQKPARAISSTEQQLEGQLNKHPGETQHSVSSKTLKQAESQDKAKAIEKTEIDTGEKHIVESGVQKLADNMEKGPLYTSGVPDIENDKLIHQDQSGNSEYSQEKVYLNDIVNKTVGDCDEDLDKSEDDEDLGKSEDGEEEECFDDSTEERFCNQSSSTDESNNSDDFFIGKVKRMKKRRAANTSQPTEKIKTMPLKKPKDPQCDRVLDPNAKASKQSSKAGKLEPVFCHSLSNTQEPLHAKRNIRGRFIIKTTTFEKNHPQKWMPKSSAAKCTTKRNTSQQPLHPSWEASRKMREQISQITAFQGKKIKFED</sequence>
<evidence type="ECO:0000256" key="5">
    <source>
        <dbReference type="SAM" id="MobiDB-lite"/>
    </source>
</evidence>
<dbReference type="GO" id="GO:0030686">
    <property type="term" value="C:90S preribosome"/>
    <property type="evidence" value="ECO:0007669"/>
    <property type="project" value="TreeGrafter"/>
</dbReference>
<feature type="domain" description="Bud22" evidence="6">
    <location>
        <begin position="372"/>
        <end position="434"/>
    </location>
</feature>
<evidence type="ECO:0000313" key="7">
    <source>
        <dbReference type="Ensembl" id="ENSNNAP00000002145.1"/>
    </source>
</evidence>
<dbReference type="GO" id="GO:0005634">
    <property type="term" value="C:nucleus"/>
    <property type="evidence" value="ECO:0007669"/>
    <property type="project" value="Ensembl"/>
</dbReference>
<keyword evidence="2" id="KW-0175">Coiled coil</keyword>
<feature type="region of interest" description="Disordered" evidence="5">
    <location>
        <begin position="240"/>
        <end position="327"/>
    </location>
</feature>
<evidence type="ECO:0000256" key="4">
    <source>
        <dbReference type="ARBA" id="ARBA00033254"/>
    </source>
</evidence>
<feature type="compositionally biased region" description="Acidic residues" evidence="5">
    <location>
        <begin position="241"/>
        <end position="271"/>
    </location>
</feature>
<name>A0A8C6VC73_NAJNA</name>
<feature type="region of interest" description="Disordered" evidence="5">
    <location>
        <begin position="390"/>
        <end position="415"/>
    </location>
</feature>
<dbReference type="PANTHER" id="PTHR23325:SF1">
    <property type="entry name" value="SERUM RESPONSE FACTOR-BINDING PROTEIN 1"/>
    <property type="match status" value="1"/>
</dbReference>
<dbReference type="PANTHER" id="PTHR23325">
    <property type="entry name" value="SERUM RESPONSE FACTOR-BINDING"/>
    <property type="match status" value="1"/>
</dbReference>
<dbReference type="AlphaFoldDB" id="A0A8C6VC73"/>
<reference evidence="7" key="2">
    <citation type="submission" date="2025-09" db="UniProtKB">
        <authorList>
            <consortium name="Ensembl"/>
        </authorList>
    </citation>
    <scope>IDENTIFICATION</scope>
</reference>
<dbReference type="Proteomes" id="UP000694559">
    <property type="component" value="Unplaced"/>
</dbReference>
<protein>
    <recommendedName>
        <fullName evidence="1">Serum response factor-binding protein 1</fullName>
    </recommendedName>
    <alternativeName>
        <fullName evidence="4">SRF-dependent transcription regulation-associated protein</fullName>
    </alternativeName>
</protein>
<dbReference type="InterPro" id="IPR037393">
    <property type="entry name" value="Bud22/SRFB1"/>
</dbReference>
<proteinExistence type="predicted"/>
<feature type="region of interest" description="Disordered" evidence="5">
    <location>
        <begin position="127"/>
        <end position="181"/>
    </location>
</feature>
<feature type="compositionally biased region" description="Low complexity" evidence="5">
    <location>
        <begin position="277"/>
        <end position="290"/>
    </location>
</feature>
<dbReference type="GO" id="GO:0030490">
    <property type="term" value="P:maturation of SSU-rRNA"/>
    <property type="evidence" value="ECO:0007669"/>
    <property type="project" value="TreeGrafter"/>
</dbReference>
<feature type="compositionally biased region" description="Basic residues" evidence="5">
    <location>
        <begin position="295"/>
        <end position="304"/>
    </location>
</feature>
<accession>A0A8C6VC73</accession>
<dbReference type="OMA" id="GFQQNEP"/>
<feature type="compositionally biased region" description="Basic and acidic residues" evidence="5">
    <location>
        <begin position="163"/>
        <end position="181"/>
    </location>
</feature>
<dbReference type="Ensembl" id="ENSNNAT00000002255.1">
    <property type="protein sequence ID" value="ENSNNAP00000002145.1"/>
    <property type="gene ID" value="ENSNNAG00000001507.1"/>
</dbReference>
<dbReference type="OrthoDB" id="3364872at2759"/>
<dbReference type="GeneTree" id="ENSGT00390000006478"/>
<keyword evidence="8" id="KW-1185">Reference proteome</keyword>
<dbReference type="InterPro" id="IPR015158">
    <property type="entry name" value="Bud22_dom"/>
</dbReference>
<evidence type="ECO:0000256" key="3">
    <source>
        <dbReference type="ARBA" id="ARBA00025646"/>
    </source>
</evidence>